<keyword evidence="2" id="KW-0802">TPR repeat</keyword>
<dbReference type="RefSeq" id="WP_101073567.1">
    <property type="nucleotide sequence ID" value="NZ_PISP01000003.1"/>
</dbReference>
<keyword evidence="1" id="KW-0677">Repeat</keyword>
<dbReference type="Gene3D" id="1.25.40.10">
    <property type="entry name" value="Tetratricopeptide repeat domain"/>
    <property type="match status" value="3"/>
</dbReference>
<dbReference type="InterPro" id="IPR051685">
    <property type="entry name" value="Ycf3/AcsC/BcsC/TPR_MFPF"/>
</dbReference>
<dbReference type="SUPFAM" id="SSF48452">
    <property type="entry name" value="TPR-like"/>
    <property type="match status" value="3"/>
</dbReference>
<organism evidence="3 4">
    <name type="scientific">Rhodohalobacter barkolensis</name>
    <dbReference type="NCBI Taxonomy" id="2053187"/>
    <lineage>
        <taxon>Bacteria</taxon>
        <taxon>Pseudomonadati</taxon>
        <taxon>Balneolota</taxon>
        <taxon>Balneolia</taxon>
        <taxon>Balneolales</taxon>
        <taxon>Balneolaceae</taxon>
        <taxon>Rhodohalobacter</taxon>
    </lineage>
</organism>
<dbReference type="PANTHER" id="PTHR44943">
    <property type="entry name" value="CELLULOSE SYNTHASE OPERON PROTEIN C"/>
    <property type="match status" value="1"/>
</dbReference>
<dbReference type="Gene3D" id="3.40.390.10">
    <property type="entry name" value="Collagenase (Catalytic Domain)"/>
    <property type="match status" value="1"/>
</dbReference>
<dbReference type="InterPro" id="IPR019734">
    <property type="entry name" value="TPR_rpt"/>
</dbReference>
<evidence type="ECO:0000313" key="4">
    <source>
        <dbReference type="Proteomes" id="UP000233398"/>
    </source>
</evidence>
<proteinExistence type="predicted"/>
<dbReference type="InterPro" id="IPR011990">
    <property type="entry name" value="TPR-like_helical_dom_sf"/>
</dbReference>
<dbReference type="SUPFAM" id="SSF55486">
    <property type="entry name" value="Metalloproteases ('zincins'), catalytic domain"/>
    <property type="match status" value="1"/>
</dbReference>
<reference evidence="3 4" key="1">
    <citation type="submission" date="2017-11" db="EMBL/GenBank/DDBJ databases">
        <title>Rhodohalobacter 15182 sp. nov., isolated from a salt lake.</title>
        <authorList>
            <person name="Han S."/>
        </authorList>
    </citation>
    <scope>NUCLEOTIDE SEQUENCE [LARGE SCALE GENOMIC DNA]</scope>
    <source>
        <strain evidence="3 4">15182</strain>
    </source>
</reference>
<evidence type="ECO:0000256" key="1">
    <source>
        <dbReference type="ARBA" id="ARBA00022737"/>
    </source>
</evidence>
<dbReference type="AlphaFoldDB" id="A0A2N0VFX5"/>
<dbReference type="Proteomes" id="UP000233398">
    <property type="component" value="Unassembled WGS sequence"/>
</dbReference>
<name>A0A2N0VFX5_9BACT</name>
<protein>
    <recommendedName>
        <fullName evidence="5">Tetratricopeptide repeat protein</fullName>
    </recommendedName>
</protein>
<dbReference type="EMBL" id="PISP01000003">
    <property type="protein sequence ID" value="PKD43093.1"/>
    <property type="molecule type" value="Genomic_DNA"/>
</dbReference>
<dbReference type="SMART" id="SM00028">
    <property type="entry name" value="TPR"/>
    <property type="match status" value="5"/>
</dbReference>
<sequence length="969" mass="111188">MISNYLNLSFIKLPVVILSALLLNSCGSEIAPYVDDTSQAWEMLDQERTQALAALEQNPGNDELMRLIELGLWEDLRAFLDENTEESHQLAEANLLFKQHRYSDAEEIVNRLIEADSENRDSHLLNAKLKIQAWLLDEADEIAVELLSEDSRDAGAALIHGQVALLNRDYDEALEWAQKVQNWNPDDAGGYLLEAEARFWDQNPAAAEPSLRKALSINPFNADARFSYGYAIWRRVDATLLDDMAAHWNIAFEINPLHYLAHWHFGNGHTNLTYTDYAHPTDDDVRGRLDQVEELIWQEDLDQAIALTHEIEDEFPESVLPTMTRGSIYYMYYDMDRDARLDLAQTTFETILERKQNYGPAHNGLAAVIKQRQFEYLYGFEELQQEIDTTEVPEEGSEFYNIFKDAKYYPGDRVTKMIAQQIGPSEAYLPLIDKLDSDFAIPPLHIDLAEAMGRNYFRHGTTFDNRQWMDIRGVGSGATGFEYLERGAHWERNVLAHEYAHLYHGRILTDKESRRIRALYHKARENNRTLDYYANNNEGEFFAQGYAGFLSEKKVHPLNHKSMNTREYIRGKDPDYYAFLDSLLQKQKDYVAGETQLFNDNWSQTYLTLAEGSRGNNLELAAAYLDTALTYSITYQPSLLEYSEVYAELGDFDAARDKLNEATRIDESYGPVYSTEAFIIHREALQGRKTFDEALEEQVPLLQHAYDIDNDLAEKANVNRRLRERYRDYGRFDKAIEAAEYYAENGPEISTYLRDRKEAADAFARNLRSQIGYSAEVSDFFSDLVAQNPQNFGYRLMFADLLYRMSDLDNSLRVLEEGQGILASANENRMDYQLRIARINIIRDNLSGVDEVVETAEEMDLNLDDQLLLARMYANIDQLEKGMAIVENLEGNIPVEIAEISYTRGYLAKFAGNAEQAESEFKTALSHTPYHISARVHLADLLQDQGRDDEANIIRSEAENLPVPLGPDF</sequence>
<dbReference type="OrthoDB" id="8866339at2"/>
<dbReference type="PANTHER" id="PTHR44943:SF8">
    <property type="entry name" value="TPR REPEAT-CONTAINING PROTEIN MJ0263"/>
    <property type="match status" value="1"/>
</dbReference>
<evidence type="ECO:0000256" key="2">
    <source>
        <dbReference type="ARBA" id="ARBA00022803"/>
    </source>
</evidence>
<dbReference type="GO" id="GO:0008237">
    <property type="term" value="F:metallopeptidase activity"/>
    <property type="evidence" value="ECO:0007669"/>
    <property type="project" value="InterPro"/>
</dbReference>
<accession>A0A2N0VFX5</accession>
<gene>
    <name evidence="3" type="ORF">CWD77_10705</name>
</gene>
<comment type="caution">
    <text evidence="3">The sequence shown here is derived from an EMBL/GenBank/DDBJ whole genome shotgun (WGS) entry which is preliminary data.</text>
</comment>
<keyword evidence="4" id="KW-1185">Reference proteome</keyword>
<evidence type="ECO:0000313" key="3">
    <source>
        <dbReference type="EMBL" id="PKD43093.1"/>
    </source>
</evidence>
<evidence type="ECO:0008006" key="5">
    <source>
        <dbReference type="Google" id="ProtNLM"/>
    </source>
</evidence>
<dbReference type="InterPro" id="IPR024079">
    <property type="entry name" value="MetalloPept_cat_dom_sf"/>
</dbReference>